<feature type="transmembrane region" description="Helical" evidence="4">
    <location>
        <begin position="537"/>
        <end position="570"/>
    </location>
</feature>
<dbReference type="OMA" id="KSITHEC"/>
<accession>A0A9J7YT74</accession>
<dbReference type="GO" id="GO:0005525">
    <property type="term" value="F:GTP binding"/>
    <property type="evidence" value="ECO:0007669"/>
    <property type="project" value="UniProtKB-KW"/>
</dbReference>
<dbReference type="Ensembl" id="ENSCCRT00000146252.1">
    <property type="protein sequence ID" value="ENSCCRP00000123182.1"/>
    <property type="gene ID" value="ENSCCRG00000061233.1"/>
</dbReference>
<dbReference type="PANTHER" id="PTHR10903:SF186">
    <property type="entry name" value="GTPASE IMAP FAMILY MEMBER 4-LIKE-RELATED"/>
    <property type="match status" value="1"/>
</dbReference>
<proteinExistence type="inferred from homology"/>
<evidence type="ECO:0000313" key="7">
    <source>
        <dbReference type="Proteomes" id="UP001108240"/>
    </source>
</evidence>
<evidence type="ECO:0000256" key="1">
    <source>
        <dbReference type="ARBA" id="ARBA00008535"/>
    </source>
</evidence>
<name>A0A9J7YT74_CYPCA</name>
<evidence type="ECO:0000256" key="4">
    <source>
        <dbReference type="SAM" id="Phobius"/>
    </source>
</evidence>
<evidence type="ECO:0000256" key="3">
    <source>
        <dbReference type="ARBA" id="ARBA00023134"/>
    </source>
</evidence>
<sequence length="574" mass="65546">MCLYIKTSRKLSFGLPELDRLTHRQKHSGHTTKMEPKAYLNLILLGKKCAGKSMSGNTILGREAFIPKSRPGSVTPDSTAESGTVDGFPVSVYDTTGFCDPELSEDEIQQIKNVFQKCESGHCVFLLVIKADSFTEEERKTVEKIEKLLGEERLNKTWILFTRGDELEDENMTIQEFLDRKIGLKTLVKKYDQRYHVFNNNKRRGASDQARLLLINILQRSLGLSALDGGRLTRWIPDSRANRQDAQQTPAACPKSRRIVLLGKTGVGKSACGNTILGQKVFRSALRMNAITTECSEAHATVSGRSVSVVDTPGFFDTEMRPGKLVTKIGKSVYLSSPGPYALLIVFPVNMRITEHEQQIPQQIEMMFGEDVLNYSIILFTHGDLLEEEPIETLIEENSRLRHLVQQCGGRYHVFNNRDLNNREQVNDLLQKIDSMIEQNGGYYSNQMFNDAQRYRREEEERKQREKEEHSENTEFTQFFTKYGHNLRMSAFAVGRYDLLGDVISACVYEAVCHAHVIQHAQTNLCVMLQQSNRTSVLFYTLSFIFIFYSFIHSFIIIFIIIYNLISLLFHSII</sequence>
<dbReference type="PANTHER" id="PTHR10903">
    <property type="entry name" value="GTPASE, IMAP FAMILY MEMBER-RELATED"/>
    <property type="match status" value="1"/>
</dbReference>
<dbReference type="SUPFAM" id="SSF52540">
    <property type="entry name" value="P-loop containing nucleoside triphosphate hydrolases"/>
    <property type="match status" value="2"/>
</dbReference>
<evidence type="ECO:0000259" key="5">
    <source>
        <dbReference type="PROSITE" id="PS51720"/>
    </source>
</evidence>
<comment type="similarity">
    <text evidence="1">Belongs to the TRAFAC class TrmE-Era-EngA-EngB-Septin-like GTPase superfamily. AIG1/Toc34/Toc159-like paraseptin GTPase family. IAN subfamily.</text>
</comment>
<dbReference type="Pfam" id="PF04548">
    <property type="entry name" value="AIG1"/>
    <property type="match status" value="2"/>
</dbReference>
<organism evidence="6 7">
    <name type="scientific">Cyprinus carpio carpio</name>
    <dbReference type="NCBI Taxonomy" id="630221"/>
    <lineage>
        <taxon>Eukaryota</taxon>
        <taxon>Metazoa</taxon>
        <taxon>Chordata</taxon>
        <taxon>Craniata</taxon>
        <taxon>Vertebrata</taxon>
        <taxon>Euteleostomi</taxon>
        <taxon>Actinopterygii</taxon>
        <taxon>Neopterygii</taxon>
        <taxon>Teleostei</taxon>
        <taxon>Ostariophysi</taxon>
        <taxon>Cypriniformes</taxon>
        <taxon>Cyprinidae</taxon>
        <taxon>Cyprininae</taxon>
        <taxon>Cyprinus</taxon>
    </lineage>
</organism>
<keyword evidence="4" id="KW-0472">Membrane</keyword>
<dbReference type="CDD" id="cd01852">
    <property type="entry name" value="AIG1"/>
    <property type="match status" value="1"/>
</dbReference>
<feature type="domain" description="AIG1-type G" evidence="5">
    <location>
        <begin position="254"/>
        <end position="453"/>
    </location>
</feature>
<keyword evidence="3" id="KW-0342">GTP-binding</keyword>
<dbReference type="InterPro" id="IPR027417">
    <property type="entry name" value="P-loop_NTPase"/>
</dbReference>
<dbReference type="Gene3D" id="3.40.50.300">
    <property type="entry name" value="P-loop containing nucleotide triphosphate hydrolases"/>
    <property type="match status" value="2"/>
</dbReference>
<keyword evidence="7" id="KW-1185">Reference proteome</keyword>
<keyword evidence="4" id="KW-0812">Transmembrane</keyword>
<keyword evidence="4" id="KW-1133">Transmembrane helix</keyword>
<dbReference type="AlphaFoldDB" id="A0A9J7YT74"/>
<evidence type="ECO:0000256" key="2">
    <source>
        <dbReference type="ARBA" id="ARBA00022741"/>
    </source>
</evidence>
<reference evidence="6" key="1">
    <citation type="submission" date="2025-08" db="UniProtKB">
        <authorList>
            <consortium name="Ensembl"/>
        </authorList>
    </citation>
    <scope>IDENTIFICATION</scope>
</reference>
<dbReference type="PROSITE" id="PS51720">
    <property type="entry name" value="G_AIG1"/>
    <property type="match status" value="2"/>
</dbReference>
<reference evidence="6" key="2">
    <citation type="submission" date="2025-09" db="UniProtKB">
        <authorList>
            <consortium name="Ensembl"/>
        </authorList>
    </citation>
    <scope>IDENTIFICATION</scope>
</reference>
<protein>
    <recommendedName>
        <fullName evidence="5">AIG1-type G domain-containing protein</fullName>
    </recommendedName>
</protein>
<dbReference type="FunFam" id="3.40.50.300:FF:000366">
    <property type="entry name" value="GTPase, IMAP family member 2"/>
    <property type="match status" value="1"/>
</dbReference>
<evidence type="ECO:0000313" key="6">
    <source>
        <dbReference type="Ensembl" id="ENSCCRP00000123182.1"/>
    </source>
</evidence>
<dbReference type="InterPro" id="IPR006703">
    <property type="entry name" value="G_AIG1"/>
</dbReference>
<dbReference type="InterPro" id="IPR045058">
    <property type="entry name" value="GIMA/IAN/Toc"/>
</dbReference>
<keyword evidence="2" id="KW-0547">Nucleotide-binding</keyword>
<dbReference type="Proteomes" id="UP001108240">
    <property type="component" value="Unplaced"/>
</dbReference>
<feature type="domain" description="AIG1-type G" evidence="5">
    <location>
        <begin position="37"/>
        <end position="237"/>
    </location>
</feature>
<dbReference type="GeneTree" id="ENSGT01150000286992"/>